<name>A0AA36F8I5_OCTVU</name>
<evidence type="ECO:0000313" key="1">
    <source>
        <dbReference type="EMBL" id="CAI9725918.1"/>
    </source>
</evidence>
<proteinExistence type="predicted"/>
<protein>
    <submittedName>
        <fullName evidence="1">Uncharacterized protein</fullName>
    </submittedName>
</protein>
<evidence type="ECO:0000313" key="2">
    <source>
        <dbReference type="Proteomes" id="UP001162480"/>
    </source>
</evidence>
<dbReference type="EMBL" id="OX597820">
    <property type="protein sequence ID" value="CAI9725918.1"/>
    <property type="molecule type" value="Genomic_DNA"/>
</dbReference>
<dbReference type="Proteomes" id="UP001162480">
    <property type="component" value="Chromosome 7"/>
</dbReference>
<organism evidence="1 2">
    <name type="scientific">Octopus vulgaris</name>
    <name type="common">Common octopus</name>
    <dbReference type="NCBI Taxonomy" id="6645"/>
    <lineage>
        <taxon>Eukaryota</taxon>
        <taxon>Metazoa</taxon>
        <taxon>Spiralia</taxon>
        <taxon>Lophotrochozoa</taxon>
        <taxon>Mollusca</taxon>
        <taxon>Cephalopoda</taxon>
        <taxon>Coleoidea</taxon>
        <taxon>Octopodiformes</taxon>
        <taxon>Octopoda</taxon>
        <taxon>Incirrata</taxon>
        <taxon>Octopodidae</taxon>
        <taxon>Octopus</taxon>
    </lineage>
</organism>
<accession>A0AA36F8I5</accession>
<dbReference type="AlphaFoldDB" id="A0AA36F8I5"/>
<gene>
    <name evidence="1" type="ORF">OCTVUL_1B014939</name>
</gene>
<reference evidence="1" key="1">
    <citation type="submission" date="2023-08" db="EMBL/GenBank/DDBJ databases">
        <authorList>
            <person name="Alioto T."/>
            <person name="Alioto T."/>
            <person name="Gomez Garrido J."/>
        </authorList>
    </citation>
    <scope>NUCLEOTIDE SEQUENCE</scope>
</reference>
<sequence>MGDFEHTVNLFTRWFADYETVQANKNRYRDTLQTYKLMFEDSEEESECKRDAKNLYLKLVILENDVLTVVWEEVMERFDKTSKKLQTSGSDIFEGLKVQIYLLRNYEKIQPTGLHTMNQ</sequence>
<keyword evidence="2" id="KW-1185">Reference proteome</keyword>